<organism evidence="2 3">
    <name type="scientific">Brevifollis gellanilyticus</name>
    <dbReference type="NCBI Taxonomy" id="748831"/>
    <lineage>
        <taxon>Bacteria</taxon>
        <taxon>Pseudomonadati</taxon>
        <taxon>Verrucomicrobiota</taxon>
        <taxon>Verrucomicrobiia</taxon>
        <taxon>Verrucomicrobiales</taxon>
        <taxon>Verrucomicrobiaceae</taxon>
    </lineage>
</organism>
<sequence length="233" mass="25300">MSTHPENTIPALEEAVRLGAHMIEFDIQLTKDGALVLMHDTTVDRTTNGKGKVSDLTLAEIKGLDTGAKMNAKFAGTRIPTFEEGLAVFPKNVWLNCHLKGGAALGEATAKVIEKTGRKHQAFLAAMADQAKTARAAVPDILICNMERQGDSMAYAQETIEMKASFIQLLGKGVVPTEAVKLLNEAGVKVNYYHDETPEGLRRQWQAGVNFPLVNDVTTAMPVAREFGIEPLK</sequence>
<dbReference type="InterPro" id="IPR017946">
    <property type="entry name" value="PLC-like_Pdiesterase_TIM-brl"/>
</dbReference>
<dbReference type="SUPFAM" id="SSF51695">
    <property type="entry name" value="PLC-like phosphodiesterases"/>
    <property type="match status" value="1"/>
</dbReference>
<dbReference type="GO" id="GO:0008081">
    <property type="term" value="F:phosphoric diester hydrolase activity"/>
    <property type="evidence" value="ECO:0007669"/>
    <property type="project" value="InterPro"/>
</dbReference>
<dbReference type="AlphaFoldDB" id="A0A512MDP9"/>
<evidence type="ECO:0000259" key="1">
    <source>
        <dbReference type="PROSITE" id="PS51704"/>
    </source>
</evidence>
<protein>
    <recommendedName>
        <fullName evidence="1">GP-PDE domain-containing protein</fullName>
    </recommendedName>
</protein>
<dbReference type="Proteomes" id="UP000321577">
    <property type="component" value="Unassembled WGS sequence"/>
</dbReference>
<gene>
    <name evidence="2" type="ORF">BGE01nite_38020</name>
</gene>
<dbReference type="OrthoDB" id="384721at2"/>
<keyword evidence="3" id="KW-1185">Reference proteome</keyword>
<dbReference type="CDD" id="cd08566">
    <property type="entry name" value="GDPD_AtGDE_like"/>
    <property type="match status" value="1"/>
</dbReference>
<reference evidence="2 3" key="1">
    <citation type="submission" date="2019-07" db="EMBL/GenBank/DDBJ databases">
        <title>Whole genome shotgun sequence of Brevifollis gellanilyticus NBRC 108608.</title>
        <authorList>
            <person name="Hosoyama A."/>
            <person name="Uohara A."/>
            <person name="Ohji S."/>
            <person name="Ichikawa N."/>
        </authorList>
    </citation>
    <scope>NUCLEOTIDE SEQUENCE [LARGE SCALE GENOMIC DNA]</scope>
    <source>
        <strain evidence="2 3">NBRC 108608</strain>
    </source>
</reference>
<dbReference type="PANTHER" id="PTHR46211">
    <property type="entry name" value="GLYCEROPHOSPHORYL DIESTER PHOSPHODIESTERASE"/>
    <property type="match status" value="1"/>
</dbReference>
<dbReference type="Gene3D" id="3.20.20.190">
    <property type="entry name" value="Phosphatidylinositol (PI) phosphodiesterase"/>
    <property type="match status" value="1"/>
</dbReference>
<proteinExistence type="predicted"/>
<dbReference type="RefSeq" id="WP_146852530.1">
    <property type="nucleotide sequence ID" value="NZ_BKAG01000031.1"/>
</dbReference>
<dbReference type="EMBL" id="BKAG01000031">
    <property type="protein sequence ID" value="GEP44511.1"/>
    <property type="molecule type" value="Genomic_DNA"/>
</dbReference>
<dbReference type="InterPro" id="IPR030395">
    <property type="entry name" value="GP_PDE_dom"/>
</dbReference>
<dbReference type="PROSITE" id="PS51704">
    <property type="entry name" value="GP_PDE"/>
    <property type="match status" value="1"/>
</dbReference>
<comment type="caution">
    <text evidence="2">The sequence shown here is derived from an EMBL/GenBank/DDBJ whole genome shotgun (WGS) entry which is preliminary data.</text>
</comment>
<feature type="domain" description="GP-PDE" evidence="1">
    <location>
        <begin position="1"/>
        <end position="224"/>
    </location>
</feature>
<dbReference type="PANTHER" id="PTHR46211:SF14">
    <property type="entry name" value="GLYCEROPHOSPHODIESTER PHOSPHODIESTERASE"/>
    <property type="match status" value="1"/>
</dbReference>
<evidence type="ECO:0000313" key="2">
    <source>
        <dbReference type="EMBL" id="GEP44511.1"/>
    </source>
</evidence>
<accession>A0A512MDP9</accession>
<evidence type="ECO:0000313" key="3">
    <source>
        <dbReference type="Proteomes" id="UP000321577"/>
    </source>
</evidence>
<name>A0A512MDP9_9BACT</name>
<dbReference type="Pfam" id="PF03009">
    <property type="entry name" value="GDPD"/>
    <property type="match status" value="1"/>
</dbReference>
<dbReference type="GO" id="GO:0006629">
    <property type="term" value="P:lipid metabolic process"/>
    <property type="evidence" value="ECO:0007669"/>
    <property type="project" value="InterPro"/>
</dbReference>